<dbReference type="InterPro" id="IPR005079">
    <property type="entry name" value="Peptidase_C45_hydrolase"/>
</dbReference>
<dbReference type="RefSeq" id="WP_095399018.1">
    <property type="nucleotide sequence ID" value="NZ_WOAA01000019.1"/>
</dbReference>
<dbReference type="InterPro" id="IPR047801">
    <property type="entry name" value="Peptidase_C45"/>
</dbReference>
<evidence type="ECO:0000259" key="1">
    <source>
        <dbReference type="Pfam" id="PF03417"/>
    </source>
</evidence>
<proteinExistence type="predicted"/>
<dbReference type="InterPro" id="IPR029055">
    <property type="entry name" value="Ntn_hydrolases_N"/>
</dbReference>
<evidence type="ECO:0000313" key="2">
    <source>
        <dbReference type="EMBL" id="MUG67959.1"/>
    </source>
</evidence>
<evidence type="ECO:0000313" key="3">
    <source>
        <dbReference type="Proteomes" id="UP000435177"/>
    </source>
</evidence>
<dbReference type="PANTHER" id="PTHR34180:SF1">
    <property type="entry name" value="BETA-ALANYL-DOPAMINE_CARCININE HYDROLASE"/>
    <property type="match status" value="1"/>
</dbReference>
<dbReference type="InterPro" id="IPR047794">
    <property type="entry name" value="C45_proenzyme-like"/>
</dbReference>
<comment type="caution">
    <text evidence="2">The sequence shown here is derived from an EMBL/GenBank/DDBJ whole genome shotgun (WGS) entry which is preliminary data.</text>
</comment>
<dbReference type="CDD" id="cd01935">
    <property type="entry name" value="Ntn_CGH_like"/>
    <property type="match status" value="1"/>
</dbReference>
<protein>
    <submittedName>
        <fullName evidence="2">Peptidase C45</fullName>
    </submittedName>
</protein>
<gene>
    <name evidence="2" type="ORF">GNP94_18385</name>
</gene>
<accession>A0ABW9T3T5</accession>
<name>A0ABW9T3T5_9BACL</name>
<dbReference type="Pfam" id="PF03417">
    <property type="entry name" value="AAT"/>
    <property type="match status" value="1"/>
</dbReference>
<dbReference type="Proteomes" id="UP000435177">
    <property type="component" value="Unassembled WGS sequence"/>
</dbReference>
<dbReference type="PANTHER" id="PTHR34180">
    <property type="entry name" value="PEPTIDASE C45"/>
    <property type="match status" value="1"/>
</dbReference>
<feature type="domain" description="Peptidase C45 hydrolase" evidence="1">
    <location>
        <begin position="99"/>
        <end position="305"/>
    </location>
</feature>
<dbReference type="NCBIfam" id="NF040521">
    <property type="entry name" value="C45_proenzyme"/>
    <property type="match status" value="1"/>
</dbReference>
<dbReference type="Gene3D" id="3.60.60.10">
    <property type="entry name" value="Penicillin V Acylase, Chain A"/>
    <property type="match status" value="1"/>
</dbReference>
<dbReference type="SUPFAM" id="SSF56235">
    <property type="entry name" value="N-terminal nucleophile aminohydrolases (Ntn hydrolases)"/>
    <property type="match status" value="1"/>
</dbReference>
<organism evidence="2 3">
    <name type="scientific">Paenibacillus campinasensis</name>
    <dbReference type="NCBI Taxonomy" id="66347"/>
    <lineage>
        <taxon>Bacteria</taxon>
        <taxon>Bacillati</taxon>
        <taxon>Bacillota</taxon>
        <taxon>Bacilli</taxon>
        <taxon>Bacillales</taxon>
        <taxon>Paenibacillaceae</taxon>
        <taxon>Paenibacillus</taxon>
    </lineage>
</organism>
<dbReference type="EMBL" id="WOAA01000019">
    <property type="protein sequence ID" value="MUG67959.1"/>
    <property type="molecule type" value="Genomic_DNA"/>
</dbReference>
<keyword evidence="3" id="KW-1185">Reference proteome</keyword>
<reference evidence="2 3" key="1">
    <citation type="submission" date="2019-11" db="EMBL/GenBank/DDBJ databases">
        <title>Draft genome sequences of five Paenibacillus species of dairy origin.</title>
        <authorList>
            <person name="Olajide A.M."/>
            <person name="Chen S."/>
            <person name="Lapointe G."/>
        </authorList>
    </citation>
    <scope>NUCLEOTIDE SEQUENCE [LARGE SCALE GENOMIC DNA]</scope>
    <source>
        <strain evidence="2 3">3CS1</strain>
    </source>
</reference>
<sequence length="336" mass="38031">MSEFRVRILQLRDQAYNNGVRLGEAFRAVQQRFEAMVRPQIDFDEMKRIYTGFAPHLLEEIYGAAEGLGCGVAKASALLSGYDIPSIPAMGCSALITDRYYVRNYDFTPAIYDGLFTLNETGEAYASAGYNLQGIGRHDGVNEHGLAAGLHFVSFDGYRKGLSPWISVRFILEMCRDVDEASDMLKEIPHAACYNFSLGDAMGNMAVVEASPSGVTVRKGGVAMDCVNHFEEQKGKNRQSIEHSLRRSRYIQRLKTGDLSHRQAFEMFKDLQSPLFFTDYEQWFGTLHTFSYNYEESTIMTALARGNTLQFSFREWMDGRDLSEMHLSGRLERKGE</sequence>